<keyword evidence="12" id="KW-1185">Reference proteome</keyword>
<dbReference type="CDD" id="cd13137">
    <property type="entry name" value="MATE_NorM_like"/>
    <property type="match status" value="1"/>
</dbReference>
<evidence type="ECO:0000256" key="10">
    <source>
        <dbReference type="SAM" id="Phobius"/>
    </source>
</evidence>
<evidence type="ECO:0000256" key="8">
    <source>
        <dbReference type="ARBA" id="ARBA00023136"/>
    </source>
</evidence>
<dbReference type="GeneID" id="78821606"/>
<evidence type="ECO:0000256" key="4">
    <source>
        <dbReference type="ARBA" id="ARBA00022475"/>
    </source>
</evidence>
<feature type="transmembrane region" description="Helical" evidence="10">
    <location>
        <begin position="410"/>
        <end position="433"/>
    </location>
</feature>
<dbReference type="RefSeq" id="WP_274322383.1">
    <property type="nucleotide sequence ID" value="NZ_CP118158.1"/>
</dbReference>
<dbReference type="Pfam" id="PF01554">
    <property type="entry name" value="MatE"/>
    <property type="match status" value="2"/>
</dbReference>
<keyword evidence="7" id="KW-0406">Ion transport</keyword>
<dbReference type="PIRSF" id="PIRSF006603">
    <property type="entry name" value="DinF"/>
    <property type="match status" value="1"/>
</dbReference>
<protein>
    <recommendedName>
        <fullName evidence="9">Multidrug-efflux transporter</fullName>
    </recommendedName>
</protein>
<feature type="transmembrane region" description="Helical" evidence="10">
    <location>
        <begin position="56"/>
        <end position="74"/>
    </location>
</feature>
<feature type="transmembrane region" description="Helical" evidence="10">
    <location>
        <begin position="342"/>
        <end position="361"/>
    </location>
</feature>
<dbReference type="PANTHER" id="PTHR43298">
    <property type="entry name" value="MULTIDRUG RESISTANCE PROTEIN NORM-RELATED"/>
    <property type="match status" value="1"/>
</dbReference>
<comment type="caution">
    <text evidence="11">The sequence shown here is derived from an EMBL/GenBank/DDBJ whole genome shotgun (WGS) entry which is preliminary data.</text>
</comment>
<evidence type="ECO:0000256" key="3">
    <source>
        <dbReference type="ARBA" id="ARBA00022449"/>
    </source>
</evidence>
<proteinExistence type="predicted"/>
<evidence type="ECO:0000256" key="5">
    <source>
        <dbReference type="ARBA" id="ARBA00022692"/>
    </source>
</evidence>
<evidence type="ECO:0000313" key="11">
    <source>
        <dbReference type="EMBL" id="MFC7141297.1"/>
    </source>
</evidence>
<keyword evidence="3" id="KW-0050">Antiport</keyword>
<feature type="transmembrane region" description="Helical" evidence="10">
    <location>
        <begin position="439"/>
        <end position="460"/>
    </location>
</feature>
<feature type="transmembrane region" description="Helical" evidence="10">
    <location>
        <begin position="114"/>
        <end position="134"/>
    </location>
</feature>
<evidence type="ECO:0000256" key="9">
    <source>
        <dbReference type="ARBA" id="ARBA00031636"/>
    </source>
</evidence>
<reference evidence="11 12" key="1">
    <citation type="journal article" date="2019" name="Int. J. Syst. Evol. Microbiol.">
        <title>The Global Catalogue of Microorganisms (GCM) 10K type strain sequencing project: providing services to taxonomists for standard genome sequencing and annotation.</title>
        <authorList>
            <consortium name="The Broad Institute Genomics Platform"/>
            <consortium name="The Broad Institute Genome Sequencing Center for Infectious Disease"/>
            <person name="Wu L."/>
            <person name="Ma J."/>
        </authorList>
    </citation>
    <scope>NUCLEOTIDE SEQUENCE [LARGE SCALE GENOMIC DNA]</scope>
    <source>
        <strain evidence="11 12">XZYJT29</strain>
    </source>
</reference>
<dbReference type="InterPro" id="IPR050222">
    <property type="entry name" value="MATE_MdtK"/>
</dbReference>
<gene>
    <name evidence="11" type="ORF">ACFQMA_15835</name>
</gene>
<keyword evidence="5 10" id="KW-0812">Transmembrane</keyword>
<dbReference type="PANTHER" id="PTHR43298:SF2">
    <property type="entry name" value="FMN_FAD EXPORTER YEEO-RELATED"/>
    <property type="match status" value="1"/>
</dbReference>
<dbReference type="NCBIfam" id="TIGR00797">
    <property type="entry name" value="matE"/>
    <property type="match status" value="1"/>
</dbReference>
<accession>A0ABD5Y1L1</accession>
<feature type="transmembrane region" description="Helical" evidence="10">
    <location>
        <begin position="154"/>
        <end position="171"/>
    </location>
</feature>
<dbReference type="InterPro" id="IPR002528">
    <property type="entry name" value="MATE_fam"/>
</dbReference>
<evidence type="ECO:0000256" key="7">
    <source>
        <dbReference type="ARBA" id="ARBA00023065"/>
    </source>
</evidence>
<keyword evidence="2" id="KW-0813">Transport</keyword>
<feature type="transmembrane region" description="Helical" evidence="10">
    <location>
        <begin position="284"/>
        <end position="301"/>
    </location>
</feature>
<keyword evidence="8 10" id="KW-0472">Membrane</keyword>
<sequence>MSWSRYNPVRALLLAVGTLVARFGIIDRERVERATDLSWPRIVTGLARMSRSTADVAMVGIALGPAAIAGVGFASPFWGLAFSLGGGVAGGTIGLVSQRFGADAYEELALSVKVSALLTVAITAPLVGIYALFAEPLIALIGSGDEAIRFGADYLRVVAIGVPFAALNLIGSRTLVGADDAWTPMILRGGGAVVNIVLNAVLIFGLGWGAAGAAIGTALSNVLVTVAFGVGLARGGLPGIGEFPVQVPLSGPHLDRSLFGDLVEMATPLIGTNLARSGGQFPKLYIVGLFGPNVVAAYVVAMRVRALMDTPNWGFSMASSSLVGQALGQDDEDDAGAWAHDIVRFSVAVYAIIAVGVFALARPIGQVFVDDPAILPTVVTFIRVACFGVLFSGVYGGSTGPLRASGDTRWPLYAQLTGLYVFALPIAYVGVAVPEIGQTALYAAVLAEMAIPACITYYRYRSGTWKIVSRDYRPDATPGD</sequence>
<evidence type="ECO:0000256" key="2">
    <source>
        <dbReference type="ARBA" id="ARBA00022448"/>
    </source>
</evidence>
<comment type="subcellular location">
    <subcellularLocation>
        <location evidence="1">Cell membrane</location>
        <topology evidence="1">Multi-pass membrane protein</topology>
    </subcellularLocation>
</comment>
<keyword evidence="6 10" id="KW-1133">Transmembrane helix</keyword>
<dbReference type="EMBL" id="JBHTAS010000001">
    <property type="protein sequence ID" value="MFC7141297.1"/>
    <property type="molecule type" value="Genomic_DNA"/>
</dbReference>
<evidence type="ECO:0000256" key="6">
    <source>
        <dbReference type="ARBA" id="ARBA00022989"/>
    </source>
</evidence>
<organism evidence="11 12">
    <name type="scientific">Halosimplex aquaticum</name>
    <dbReference type="NCBI Taxonomy" id="3026162"/>
    <lineage>
        <taxon>Archaea</taxon>
        <taxon>Methanobacteriati</taxon>
        <taxon>Methanobacteriota</taxon>
        <taxon>Stenosarchaea group</taxon>
        <taxon>Halobacteria</taxon>
        <taxon>Halobacteriales</taxon>
        <taxon>Haloarculaceae</taxon>
        <taxon>Halosimplex</taxon>
    </lineage>
</organism>
<keyword evidence="4" id="KW-1003">Cell membrane</keyword>
<dbReference type="GO" id="GO:0005886">
    <property type="term" value="C:plasma membrane"/>
    <property type="evidence" value="ECO:0007669"/>
    <property type="project" value="UniProtKB-SubCell"/>
</dbReference>
<dbReference type="Proteomes" id="UP001596432">
    <property type="component" value="Unassembled WGS sequence"/>
</dbReference>
<dbReference type="InterPro" id="IPR048279">
    <property type="entry name" value="MdtK-like"/>
</dbReference>
<dbReference type="AlphaFoldDB" id="A0ABD5Y1L1"/>
<evidence type="ECO:0000256" key="1">
    <source>
        <dbReference type="ARBA" id="ARBA00004651"/>
    </source>
</evidence>
<dbReference type="GO" id="GO:0015297">
    <property type="term" value="F:antiporter activity"/>
    <property type="evidence" value="ECO:0007669"/>
    <property type="project" value="UniProtKB-KW"/>
</dbReference>
<evidence type="ECO:0000313" key="12">
    <source>
        <dbReference type="Proteomes" id="UP001596432"/>
    </source>
</evidence>
<feature type="transmembrane region" description="Helical" evidence="10">
    <location>
        <begin position="192"/>
        <end position="215"/>
    </location>
</feature>
<name>A0ABD5Y1L1_9EURY</name>
<dbReference type="GO" id="GO:0006811">
    <property type="term" value="P:monoatomic ion transport"/>
    <property type="evidence" value="ECO:0007669"/>
    <property type="project" value="UniProtKB-KW"/>
</dbReference>
<feature type="transmembrane region" description="Helical" evidence="10">
    <location>
        <begin position="373"/>
        <end position="398"/>
    </location>
</feature>